<dbReference type="EMBL" id="JAFMYV010000015">
    <property type="protein sequence ID" value="MBO0939490.1"/>
    <property type="molecule type" value="Genomic_DNA"/>
</dbReference>
<dbReference type="Gene3D" id="3.30.450.20">
    <property type="entry name" value="PAS domain"/>
    <property type="match status" value="1"/>
</dbReference>
<dbReference type="Pfam" id="PF00512">
    <property type="entry name" value="HisKA"/>
    <property type="match status" value="1"/>
</dbReference>
<dbReference type="PROSITE" id="PS50113">
    <property type="entry name" value="PAC"/>
    <property type="match status" value="1"/>
</dbReference>
<dbReference type="AlphaFoldDB" id="A0A939K895"/>
<evidence type="ECO:0000259" key="8">
    <source>
        <dbReference type="PROSITE" id="PS50109"/>
    </source>
</evidence>
<dbReference type="SMART" id="SM00388">
    <property type="entry name" value="HisKA"/>
    <property type="match status" value="1"/>
</dbReference>
<keyword evidence="6" id="KW-0175">Coiled coil</keyword>
<evidence type="ECO:0000256" key="5">
    <source>
        <dbReference type="ARBA" id="ARBA00022777"/>
    </source>
</evidence>
<comment type="catalytic activity">
    <reaction evidence="1">
        <text>ATP + protein L-histidine = ADP + protein N-phospho-L-histidine.</text>
        <dbReference type="EC" id="2.7.13.3"/>
    </reaction>
</comment>
<dbReference type="InterPro" id="IPR000014">
    <property type="entry name" value="PAS"/>
</dbReference>
<evidence type="ECO:0000256" key="4">
    <source>
        <dbReference type="ARBA" id="ARBA00022679"/>
    </source>
</evidence>
<dbReference type="PANTHER" id="PTHR43304">
    <property type="entry name" value="PHYTOCHROME-LIKE PROTEIN CPH1"/>
    <property type="match status" value="1"/>
</dbReference>
<dbReference type="InterPro" id="IPR035965">
    <property type="entry name" value="PAS-like_dom_sf"/>
</dbReference>
<dbReference type="InterPro" id="IPR036097">
    <property type="entry name" value="HisK_dim/P_sf"/>
</dbReference>
<dbReference type="PANTHER" id="PTHR43304:SF1">
    <property type="entry name" value="PAC DOMAIN-CONTAINING PROTEIN"/>
    <property type="match status" value="1"/>
</dbReference>
<accession>A0A939K895</accession>
<keyword evidence="4" id="KW-0808">Transferase</keyword>
<dbReference type="SUPFAM" id="SSF47384">
    <property type="entry name" value="Homodimeric domain of signal transducing histidine kinase"/>
    <property type="match status" value="1"/>
</dbReference>
<dbReference type="InterPro" id="IPR003661">
    <property type="entry name" value="HisK_dim/P_dom"/>
</dbReference>
<dbReference type="SMART" id="SM00387">
    <property type="entry name" value="HATPase_c"/>
    <property type="match status" value="1"/>
</dbReference>
<reference evidence="10" key="1">
    <citation type="submission" date="2021-03" db="EMBL/GenBank/DDBJ databases">
        <title>Fibrella sp. HMF5335 genome sequencing and assembly.</title>
        <authorList>
            <person name="Kang H."/>
            <person name="Kim H."/>
            <person name="Bae S."/>
            <person name="Joh K."/>
        </authorList>
    </citation>
    <scope>NUCLEOTIDE SEQUENCE</scope>
    <source>
        <strain evidence="10">HMF5335</strain>
    </source>
</reference>
<name>A0A939K895_9BACT</name>
<dbReference type="PROSITE" id="PS50109">
    <property type="entry name" value="HIS_KIN"/>
    <property type="match status" value="1"/>
</dbReference>
<protein>
    <recommendedName>
        <fullName evidence="2">histidine kinase</fullName>
        <ecNumber evidence="2">2.7.13.3</ecNumber>
    </recommendedName>
</protein>
<proteinExistence type="predicted"/>
<dbReference type="RefSeq" id="WP_207367023.1">
    <property type="nucleotide sequence ID" value="NZ_JAFMYV010000015.1"/>
</dbReference>
<dbReference type="EC" id="2.7.13.3" evidence="2"/>
<gene>
    <name evidence="10" type="ORF">J2I47_23270</name>
</gene>
<dbReference type="InterPro" id="IPR052162">
    <property type="entry name" value="Sensor_kinase/Photoreceptor"/>
</dbReference>
<dbReference type="InterPro" id="IPR005467">
    <property type="entry name" value="His_kinase_dom"/>
</dbReference>
<evidence type="ECO:0000256" key="7">
    <source>
        <dbReference type="SAM" id="MobiDB-lite"/>
    </source>
</evidence>
<dbReference type="Gene3D" id="3.30.565.10">
    <property type="entry name" value="Histidine kinase-like ATPase, C-terminal domain"/>
    <property type="match status" value="1"/>
</dbReference>
<evidence type="ECO:0000313" key="11">
    <source>
        <dbReference type="Proteomes" id="UP000664034"/>
    </source>
</evidence>
<feature type="compositionally biased region" description="Polar residues" evidence="7">
    <location>
        <begin position="1"/>
        <end position="10"/>
    </location>
</feature>
<evidence type="ECO:0000256" key="6">
    <source>
        <dbReference type="SAM" id="Coils"/>
    </source>
</evidence>
<dbReference type="Gene3D" id="1.10.287.130">
    <property type="match status" value="1"/>
</dbReference>
<dbReference type="InterPro" id="IPR004358">
    <property type="entry name" value="Sig_transdc_His_kin-like_C"/>
</dbReference>
<dbReference type="InterPro" id="IPR013655">
    <property type="entry name" value="PAS_fold_3"/>
</dbReference>
<feature type="coiled-coil region" evidence="6">
    <location>
        <begin position="149"/>
        <end position="183"/>
    </location>
</feature>
<dbReference type="InterPro" id="IPR000700">
    <property type="entry name" value="PAS-assoc_C"/>
</dbReference>
<organism evidence="10 11">
    <name type="scientific">Fibrella rubiginis</name>
    <dbReference type="NCBI Taxonomy" id="2817060"/>
    <lineage>
        <taxon>Bacteria</taxon>
        <taxon>Pseudomonadati</taxon>
        <taxon>Bacteroidota</taxon>
        <taxon>Cytophagia</taxon>
        <taxon>Cytophagales</taxon>
        <taxon>Spirosomataceae</taxon>
        <taxon>Fibrella</taxon>
    </lineage>
</organism>
<dbReference type="PRINTS" id="PR00344">
    <property type="entry name" value="BCTRLSENSOR"/>
</dbReference>
<dbReference type="Pfam" id="PF02518">
    <property type="entry name" value="HATPase_c"/>
    <property type="match status" value="1"/>
</dbReference>
<dbReference type="NCBIfam" id="TIGR00229">
    <property type="entry name" value="sensory_box"/>
    <property type="match status" value="1"/>
</dbReference>
<sequence>MSQSADNQLPSVDRNGILLPRPGRQRSVRERLLLREAQLSQAQRMAGMASWEWYFGDTTIHWSPEMYVFWGYEPDEMEVNLDSVAQSTHLDDLPILQSAINQALAGENVEMKYRRYDKFGREIFIHTIGRIIRNEQEQPVGVFGIDMNITKQQQQEAELLTLNRQLEAKNRELERRNNELNAFTYMASHDLQEPLRKIKTFNEMILAGQADNLTEQGREFFRRSVVATERMQALIRDLIAFAHLNEDVNPPQPTDLAQLLTDVTGDLRDEITQKQAVIESGPLPTLPVVGFMFRQLFENMLNNALKYSDAAKPPLIQLNYEQVTVGEDPMHQLTISDNGIGFDPVYNKRVLGLFQRLHGRTTYSGTGIGLAICQRVMQNHSGTIEAHGKPGEGATFIMRWPIR</sequence>
<dbReference type="SUPFAM" id="SSF55874">
    <property type="entry name" value="ATPase domain of HSP90 chaperone/DNA topoisomerase II/histidine kinase"/>
    <property type="match status" value="1"/>
</dbReference>
<keyword evidence="5" id="KW-0418">Kinase</keyword>
<feature type="domain" description="PAC" evidence="9">
    <location>
        <begin position="107"/>
        <end position="161"/>
    </location>
</feature>
<dbReference type="GO" id="GO:0000155">
    <property type="term" value="F:phosphorelay sensor kinase activity"/>
    <property type="evidence" value="ECO:0007669"/>
    <property type="project" value="InterPro"/>
</dbReference>
<dbReference type="Pfam" id="PF08447">
    <property type="entry name" value="PAS_3"/>
    <property type="match status" value="1"/>
</dbReference>
<feature type="region of interest" description="Disordered" evidence="7">
    <location>
        <begin position="1"/>
        <end position="20"/>
    </location>
</feature>
<dbReference type="SUPFAM" id="SSF55785">
    <property type="entry name" value="PYP-like sensor domain (PAS domain)"/>
    <property type="match status" value="1"/>
</dbReference>
<dbReference type="CDD" id="cd00082">
    <property type="entry name" value="HisKA"/>
    <property type="match status" value="1"/>
</dbReference>
<dbReference type="Proteomes" id="UP000664034">
    <property type="component" value="Unassembled WGS sequence"/>
</dbReference>
<comment type="caution">
    <text evidence="10">The sequence shown here is derived from an EMBL/GenBank/DDBJ whole genome shotgun (WGS) entry which is preliminary data.</text>
</comment>
<keyword evidence="3" id="KW-0597">Phosphoprotein</keyword>
<dbReference type="InterPro" id="IPR003594">
    <property type="entry name" value="HATPase_dom"/>
</dbReference>
<feature type="domain" description="Histidine kinase" evidence="8">
    <location>
        <begin position="186"/>
        <end position="403"/>
    </location>
</feature>
<evidence type="ECO:0000256" key="3">
    <source>
        <dbReference type="ARBA" id="ARBA00022553"/>
    </source>
</evidence>
<evidence type="ECO:0000256" key="2">
    <source>
        <dbReference type="ARBA" id="ARBA00012438"/>
    </source>
</evidence>
<keyword evidence="11" id="KW-1185">Reference proteome</keyword>
<evidence type="ECO:0000256" key="1">
    <source>
        <dbReference type="ARBA" id="ARBA00000085"/>
    </source>
</evidence>
<dbReference type="InterPro" id="IPR036890">
    <property type="entry name" value="HATPase_C_sf"/>
</dbReference>
<evidence type="ECO:0000259" key="9">
    <source>
        <dbReference type="PROSITE" id="PS50113"/>
    </source>
</evidence>
<evidence type="ECO:0000313" key="10">
    <source>
        <dbReference type="EMBL" id="MBO0939490.1"/>
    </source>
</evidence>